<dbReference type="Proteomes" id="UP000545507">
    <property type="component" value="Unassembled WGS sequence"/>
</dbReference>
<dbReference type="RefSeq" id="WP_177135258.1">
    <property type="nucleotide sequence ID" value="NZ_VYGV01000006.1"/>
</dbReference>
<dbReference type="EMBL" id="VYGV01000006">
    <property type="protein sequence ID" value="NWF45408.1"/>
    <property type="molecule type" value="Genomic_DNA"/>
</dbReference>
<accession>A0A7Y8GWQ4</accession>
<name>A0A7Y8GWQ4_9BURK</name>
<proteinExistence type="predicted"/>
<evidence type="ECO:0000313" key="1">
    <source>
        <dbReference type="EMBL" id="NWF45408.1"/>
    </source>
</evidence>
<comment type="caution">
    <text evidence="1">The sequence shown here is derived from an EMBL/GenBank/DDBJ whole genome shotgun (WGS) entry which is preliminary data.</text>
</comment>
<gene>
    <name evidence="1" type="ORF">F3K02_09130</name>
</gene>
<organism evidence="1 2">
    <name type="scientific">Hydrogenophaga aromaticivorans</name>
    <dbReference type="NCBI Taxonomy" id="2610898"/>
    <lineage>
        <taxon>Bacteria</taxon>
        <taxon>Pseudomonadati</taxon>
        <taxon>Pseudomonadota</taxon>
        <taxon>Betaproteobacteria</taxon>
        <taxon>Burkholderiales</taxon>
        <taxon>Comamonadaceae</taxon>
        <taxon>Hydrogenophaga</taxon>
    </lineage>
</organism>
<evidence type="ECO:0000313" key="2">
    <source>
        <dbReference type="Proteomes" id="UP000545507"/>
    </source>
</evidence>
<sequence>MTPAYTPDELEAAIRAAGAQVEAHQNAGHRQKAREAFDDVRRLVALRSPEMVEAMERSRDLQQLDRIEEQREDAYQESLREL</sequence>
<dbReference type="AlphaFoldDB" id="A0A7Y8GWQ4"/>
<reference evidence="1 2" key="1">
    <citation type="submission" date="2019-09" db="EMBL/GenBank/DDBJ databases">
        <title>Hydrogenophaga aromatica sp. nov., isolated from a para-xylene-degrading enrichment culture.</title>
        <authorList>
            <person name="Tancsics A."/>
            <person name="Banerjee S."/>
        </authorList>
    </citation>
    <scope>NUCLEOTIDE SEQUENCE [LARGE SCALE GENOMIC DNA]</scope>
    <source>
        <strain evidence="1 2">D2P1</strain>
    </source>
</reference>
<protein>
    <submittedName>
        <fullName evidence="1">Uncharacterized protein</fullName>
    </submittedName>
</protein>
<keyword evidence="2" id="KW-1185">Reference proteome</keyword>